<evidence type="ECO:0000313" key="2">
    <source>
        <dbReference type="EMBL" id="MEL3972677.1"/>
    </source>
</evidence>
<dbReference type="Pfam" id="PF21747">
    <property type="entry name" value="YpoC"/>
    <property type="match status" value="1"/>
</dbReference>
<gene>
    <name evidence="2" type="ORF">AAEO50_10325</name>
</gene>
<reference evidence="2 3" key="1">
    <citation type="submission" date="2024-04" db="EMBL/GenBank/DDBJ databases">
        <title>Bacillus oryzaecorticis sp. nov., a moderately halophilic bacterium isolated from rice husks.</title>
        <authorList>
            <person name="Zhu H.-S."/>
        </authorList>
    </citation>
    <scope>NUCLEOTIDE SEQUENCE [LARGE SCALE GENOMIC DNA]</scope>
    <source>
        <strain evidence="2 3">ZC255</strain>
    </source>
</reference>
<keyword evidence="3" id="KW-1185">Reference proteome</keyword>
<dbReference type="InterPro" id="IPR048427">
    <property type="entry name" value="YpoC"/>
</dbReference>
<name>A0ABU9K9K1_9BACI</name>
<proteinExistence type="predicted"/>
<evidence type="ECO:0000259" key="1">
    <source>
        <dbReference type="Pfam" id="PF21747"/>
    </source>
</evidence>
<dbReference type="EMBL" id="JBBYAF010000017">
    <property type="protein sequence ID" value="MEL3972677.1"/>
    <property type="molecule type" value="Genomic_DNA"/>
</dbReference>
<comment type="caution">
    <text evidence="2">The sequence shown here is derived from an EMBL/GenBank/DDBJ whole genome shotgun (WGS) entry which is preliminary data.</text>
</comment>
<dbReference type="Proteomes" id="UP001389717">
    <property type="component" value="Unassembled WGS sequence"/>
</dbReference>
<feature type="domain" description="YpoC-like" evidence="1">
    <location>
        <begin position="59"/>
        <end position="167"/>
    </location>
</feature>
<evidence type="ECO:0000313" key="3">
    <source>
        <dbReference type="Proteomes" id="UP001389717"/>
    </source>
</evidence>
<accession>A0ABU9K9K1</accession>
<dbReference type="RefSeq" id="WP_341983189.1">
    <property type="nucleotide sequence ID" value="NZ_JBBYAF010000017.1"/>
</dbReference>
<sequence>MKLESQVVPQQIHDPYLYTEKKVQVCLEKYLEEDYYFSHEILYFNGGEGEGSPWSNRENAVKDVMEYWEMEKEKITELHKSRNKHVHMYVKRGLCLFYMLLFWSNSAPVVLSDWQHNIATLSLKPINAEERLSFIRQNSKLYHSFVQLRELFQEQHKQFSKHLAISKLKKDKK</sequence>
<protein>
    <submittedName>
        <fullName evidence="2">YpoC family protein</fullName>
    </submittedName>
</protein>
<organism evidence="2 3">
    <name type="scientific">Rossellomorea oryzaecorticis</name>
    <dbReference type="NCBI Taxonomy" id="1396505"/>
    <lineage>
        <taxon>Bacteria</taxon>
        <taxon>Bacillati</taxon>
        <taxon>Bacillota</taxon>
        <taxon>Bacilli</taxon>
        <taxon>Bacillales</taxon>
        <taxon>Bacillaceae</taxon>
        <taxon>Rossellomorea</taxon>
    </lineage>
</organism>